<dbReference type="KEGG" id="dax:FDQ92_13965"/>
<dbReference type="Proteomes" id="UP000298602">
    <property type="component" value="Chromosome"/>
</dbReference>
<gene>
    <name evidence="1" type="ORF">FDQ92_13965</name>
</gene>
<proteinExistence type="predicted"/>
<protein>
    <submittedName>
        <fullName evidence="1">Uncharacterized protein</fullName>
    </submittedName>
</protein>
<dbReference type="EMBL" id="CP040098">
    <property type="protein sequence ID" value="QCQ23178.1"/>
    <property type="molecule type" value="Genomic_DNA"/>
</dbReference>
<organism evidence="1 2">
    <name type="scientific">Desulfoglaeba alkanexedens ALDC</name>
    <dbReference type="NCBI Taxonomy" id="980445"/>
    <lineage>
        <taxon>Bacteria</taxon>
        <taxon>Pseudomonadati</taxon>
        <taxon>Thermodesulfobacteriota</taxon>
        <taxon>Syntrophobacteria</taxon>
        <taxon>Syntrophobacterales</taxon>
        <taxon>Syntrophobacteraceae</taxon>
        <taxon>Desulfoglaeba</taxon>
    </lineage>
</organism>
<accession>A0A4P8L5B9</accession>
<dbReference type="RefSeq" id="WP_137425458.1">
    <property type="nucleotide sequence ID" value="NZ_CP040098.1"/>
</dbReference>
<evidence type="ECO:0000313" key="1">
    <source>
        <dbReference type="EMBL" id="QCQ23178.1"/>
    </source>
</evidence>
<reference evidence="1 2" key="2">
    <citation type="submission" date="2019-05" db="EMBL/GenBank/DDBJ databases">
        <authorList>
            <person name="Suflita J.M."/>
            <person name="Marks C.R."/>
        </authorList>
    </citation>
    <scope>NUCLEOTIDE SEQUENCE [LARGE SCALE GENOMIC DNA]</scope>
    <source>
        <strain evidence="1 2">ALDC</strain>
    </source>
</reference>
<keyword evidence="2" id="KW-1185">Reference proteome</keyword>
<reference evidence="1 2" key="1">
    <citation type="submission" date="2019-05" db="EMBL/GenBank/DDBJ databases">
        <title>The Complete Genome Sequence of the n-alkane-degrading Desulfoglaeba alkanexedens ALDC reveals multiple alkylsuccinate synthase gene clusters.</title>
        <authorList>
            <person name="Callaghan A.V."/>
            <person name="Davidova I.A."/>
            <person name="Duncan K.E."/>
            <person name="Morris B."/>
            <person name="McInerney M.J."/>
        </authorList>
    </citation>
    <scope>NUCLEOTIDE SEQUENCE [LARGE SCALE GENOMIC DNA]</scope>
    <source>
        <strain evidence="1 2">ALDC</strain>
    </source>
</reference>
<dbReference type="AlphaFoldDB" id="A0A4P8L5B9"/>
<name>A0A4P8L5B9_9BACT</name>
<evidence type="ECO:0000313" key="2">
    <source>
        <dbReference type="Proteomes" id="UP000298602"/>
    </source>
</evidence>
<sequence>MIRWVRELLVFATDHRGYTFEQALDLFLAALAERTGVKPWRIRRAQRSRFLSIGINIERIRVNPGRYHRP</sequence>